<proteinExistence type="predicted"/>
<keyword evidence="2" id="KW-1185">Reference proteome</keyword>
<dbReference type="EMBL" id="JXYS01000079">
    <property type="protein sequence ID" value="KJF16594.1"/>
    <property type="molecule type" value="Genomic_DNA"/>
</dbReference>
<comment type="caution">
    <text evidence="1">The sequence shown here is derived from an EMBL/GenBank/DDBJ whole genome shotgun (WGS) entry which is preliminary data.</text>
</comment>
<evidence type="ECO:0008006" key="3">
    <source>
        <dbReference type="Google" id="ProtNLM"/>
    </source>
</evidence>
<name>A0A0D8HFE3_9ACTN</name>
<protein>
    <recommendedName>
        <fullName evidence="3">DUF1641 domain-containing protein</fullName>
    </recommendedName>
</protein>
<sequence>MAKAIENYKPEFDEKLLIQDELARLVENLSTSKVTELLNALLENGPQSTSVIVEKMNNPSTRQGIENLARFLGLAGQLDPKLLRGLQSGLSATSEILGSKRSPTFMELFRTMRSAEVRRGIAMGLAFVAGIGSKS</sequence>
<dbReference type="Proteomes" id="UP000032360">
    <property type="component" value="Unassembled WGS sequence"/>
</dbReference>
<gene>
    <name evidence="1" type="ORF">AXFE_25620</name>
</gene>
<evidence type="ECO:0000313" key="1">
    <source>
        <dbReference type="EMBL" id="KJF16594.1"/>
    </source>
</evidence>
<dbReference type="AlphaFoldDB" id="A0A0D8HFE3"/>
<dbReference type="RefSeq" id="WP_052606264.1">
    <property type="nucleotide sequence ID" value="NZ_JXYS01000079.1"/>
</dbReference>
<accession>A0A0D8HFE3</accession>
<dbReference type="STRING" id="1280514.AXFE_25620"/>
<evidence type="ECO:0000313" key="2">
    <source>
        <dbReference type="Proteomes" id="UP000032360"/>
    </source>
</evidence>
<reference evidence="1 2" key="1">
    <citation type="submission" date="2015-01" db="EMBL/GenBank/DDBJ databases">
        <title>Draft genome of the acidophilic iron oxidizer Acidithrix ferrooxidans strain Py-F3.</title>
        <authorList>
            <person name="Poehlein A."/>
            <person name="Eisen S."/>
            <person name="Schloemann M."/>
            <person name="Johnson B.D."/>
            <person name="Daniel R."/>
            <person name="Muehling M."/>
        </authorList>
    </citation>
    <scope>NUCLEOTIDE SEQUENCE [LARGE SCALE GENOMIC DNA]</scope>
    <source>
        <strain evidence="1 2">Py-F3</strain>
    </source>
</reference>
<organism evidence="1 2">
    <name type="scientific">Acidithrix ferrooxidans</name>
    <dbReference type="NCBI Taxonomy" id="1280514"/>
    <lineage>
        <taxon>Bacteria</taxon>
        <taxon>Bacillati</taxon>
        <taxon>Actinomycetota</taxon>
        <taxon>Acidimicrobiia</taxon>
        <taxon>Acidimicrobiales</taxon>
        <taxon>Acidimicrobiaceae</taxon>
        <taxon>Acidithrix</taxon>
    </lineage>
</organism>